<dbReference type="InterPro" id="IPR050628">
    <property type="entry name" value="SNF2_RAD54_helicase_TF"/>
</dbReference>
<feature type="compositionally biased region" description="Polar residues" evidence="4">
    <location>
        <begin position="897"/>
        <end position="907"/>
    </location>
</feature>
<dbReference type="InterPro" id="IPR027417">
    <property type="entry name" value="P-loop_NTPase"/>
</dbReference>
<dbReference type="GO" id="GO:0005524">
    <property type="term" value="F:ATP binding"/>
    <property type="evidence" value="ECO:0007669"/>
    <property type="project" value="UniProtKB-KW"/>
</dbReference>
<dbReference type="SMART" id="SM00487">
    <property type="entry name" value="DEXDc"/>
    <property type="match status" value="1"/>
</dbReference>
<feature type="region of interest" description="Disordered" evidence="4">
    <location>
        <begin position="845"/>
        <end position="864"/>
    </location>
</feature>
<dbReference type="Gene3D" id="3.40.50.300">
    <property type="entry name" value="P-loop containing nucleotide triphosphate hydrolases"/>
    <property type="match status" value="2"/>
</dbReference>
<evidence type="ECO:0000313" key="7">
    <source>
        <dbReference type="Proteomes" id="UP000011761"/>
    </source>
</evidence>
<protein>
    <recommendedName>
        <fullName evidence="5">Helicase C-terminal domain-containing protein</fullName>
    </recommendedName>
</protein>
<dbReference type="InterPro" id="IPR049730">
    <property type="entry name" value="SNF2/RAD54-like_C"/>
</dbReference>
<dbReference type="GO" id="GO:0008094">
    <property type="term" value="F:ATP-dependent activity, acting on DNA"/>
    <property type="evidence" value="ECO:0007669"/>
    <property type="project" value="TreeGrafter"/>
</dbReference>
<dbReference type="GeneID" id="19110300"/>
<feature type="region of interest" description="Disordered" evidence="4">
    <location>
        <begin position="1342"/>
        <end position="1361"/>
    </location>
</feature>
<evidence type="ECO:0000259" key="5">
    <source>
        <dbReference type="PROSITE" id="PS51194"/>
    </source>
</evidence>
<name>M2LM39_BAUPA</name>
<proteinExistence type="predicted"/>
<dbReference type="GO" id="GO:0016787">
    <property type="term" value="F:hydrolase activity"/>
    <property type="evidence" value="ECO:0007669"/>
    <property type="project" value="UniProtKB-KW"/>
</dbReference>
<dbReference type="KEGG" id="bcom:BAUCODRAFT_25426"/>
<organism evidence="6 7">
    <name type="scientific">Baudoinia panamericana (strain UAMH 10762)</name>
    <name type="common">Angels' share fungus</name>
    <name type="synonym">Baudoinia compniacensis (strain UAMH 10762)</name>
    <dbReference type="NCBI Taxonomy" id="717646"/>
    <lineage>
        <taxon>Eukaryota</taxon>
        <taxon>Fungi</taxon>
        <taxon>Dikarya</taxon>
        <taxon>Ascomycota</taxon>
        <taxon>Pezizomycotina</taxon>
        <taxon>Dothideomycetes</taxon>
        <taxon>Dothideomycetidae</taxon>
        <taxon>Mycosphaerellales</taxon>
        <taxon>Teratosphaeriaceae</taxon>
        <taxon>Baudoinia</taxon>
    </lineage>
</organism>
<feature type="region of interest" description="Disordered" evidence="4">
    <location>
        <begin position="1"/>
        <end position="52"/>
    </location>
</feature>
<feature type="compositionally biased region" description="Polar residues" evidence="4">
    <location>
        <begin position="41"/>
        <end position="50"/>
    </location>
</feature>
<feature type="compositionally biased region" description="Polar residues" evidence="4">
    <location>
        <begin position="918"/>
        <end position="932"/>
    </location>
</feature>
<gene>
    <name evidence="6" type="ORF">BAUCODRAFT_25426</name>
</gene>
<dbReference type="OMA" id="NLVDHWL"/>
<dbReference type="InterPro" id="IPR001650">
    <property type="entry name" value="Helicase_C-like"/>
</dbReference>
<keyword evidence="2" id="KW-0378">Hydrolase</keyword>
<sequence>MATHNNLEMTDSPPSPVSSSARSSRHDGECPTTPSTSPSSYGGTNASPCTASPPHSKLLAEAVTLFPDITQYLALGCLVIKDSATYQQQQSILPGEGLRWQDVYDLPSLLVSDTGLASDLKRLLNAGWLRVQSSRSVQDNRCSIFRVYVLPADVGNGFVDRQNVKLWTALQNVVRVVDVQSSTWQGHYSYGPNVRFDPWTTCDEGSLFYMFNKIPSPDPCVTTVKERYAREALEDILDSTASALPGLRTVLYPYQRRSAGLMLQREAVVQMQLDPRLEQRIAPDGTIYYFGSRDLLFLRYPRYYELCRGGILAETMGLGKTVMLLALILATKDHPPQVPAQYAAPKVRPVVGRLSDMAISNINKRSIPWKVERNRVRRACGLDMANTDILEKELPTYEVPQIPQRWQRKTVLPPPKMMILAATTLIVVPRNLCKQWQSELKKHVEDGALKVLVMEDPKHVIPPPEELRTYDVVLFSRTRFEREIRDGSDEQGRRLTQRLCRCPFIGSTRTRDCHCPRSDDLYDSPLKHLHFKRLIVDEGHYFSSTSGNAVAVANSIVTADHRWVVSGTPAKDLLGVETENLWLTPGTQDGRSSLIEHRRNFHAHEDVGGAIKSLGSLASRFLRIRPWYADRFERKAEWDEYIYRHEDVRKRTYSGFSTSLRRTLEAIVIKTQPEDVERDIELPPLSHEVVRLEPSFYDKLTANLFTLVLTANAVTSERTDADYLFHKNSAKARYQLIANLRQSAFFWTGFSEADVIASLKNSRGYLAKAENETRCSDEDRELLAEMLTAANDILASSGWKAMSRSHELGLFLDGWPQESAEHWAFDGQTPLMTGISPLLEAQKHVNERSGTEDDPGEGLPGAGIRALAPARQGSMHDTPMEPKGAKKSSPKTEKSVLTKSGIPTSSVEAMPALRRRPSTSAKSNTPSPKTSAQLFRAEKVARTPKAKKAKLAVADGLEFPNSTIAPSCVTPAAERTTPCRKRRRSEMDSELESPSRYLRTRIIGTASAKLSYLVSQIVKYYKDEKILVFYDGDNTAYYIAQMLEVLHIKHEIYANSLPANLKSEYVVRFDQEVQDRVLLMDVKQAAFGLNLSSASRVYFVNPVCRPNIEAQAIKRAHRIGQTRKVYVETLVLKGTIEEKMLERSKRMTRSEHRDAKVLEDDGGIREIIQGARLLSVSDHERLSYGQMAPLEQPQQLWGREGWRESVAATPSGRKEKKRKMNERATVDKLDYLPNAHMERRTLRFVDCTKGDEDYKVHESDDEPLAIRKQHAALLTAQDTSSTSIRRLELTNSDVMTPAPQTEVFMPMCHEPGSLAKVPPLLPPLELSARRVSLHDLLNDANAPTSAVAGGTNGTNQVDVSA</sequence>
<evidence type="ECO:0000256" key="4">
    <source>
        <dbReference type="SAM" id="MobiDB-lite"/>
    </source>
</evidence>
<dbReference type="SUPFAM" id="SSF52540">
    <property type="entry name" value="P-loop containing nucleoside triphosphate hydrolases"/>
    <property type="match status" value="2"/>
</dbReference>
<keyword evidence="7" id="KW-1185">Reference proteome</keyword>
<dbReference type="PANTHER" id="PTHR45626:SF51">
    <property type="entry name" value="SNF2-RELATED DOMAIN-CONTAINING PROTEIN"/>
    <property type="match status" value="1"/>
</dbReference>
<dbReference type="HOGENOM" id="CLU_003233_0_1_1"/>
<dbReference type="OrthoDB" id="2801544at2759"/>
<evidence type="ECO:0000256" key="2">
    <source>
        <dbReference type="ARBA" id="ARBA00022801"/>
    </source>
</evidence>
<dbReference type="Pfam" id="PF00271">
    <property type="entry name" value="Helicase_C"/>
    <property type="match status" value="1"/>
</dbReference>
<accession>M2LM39</accession>
<dbReference type="InterPro" id="IPR014001">
    <property type="entry name" value="Helicase_ATP-bd"/>
</dbReference>
<dbReference type="STRING" id="717646.M2LM39"/>
<dbReference type="GO" id="GO:0006281">
    <property type="term" value="P:DNA repair"/>
    <property type="evidence" value="ECO:0007669"/>
    <property type="project" value="TreeGrafter"/>
</dbReference>
<dbReference type="eggNOG" id="KOG1001">
    <property type="taxonomic scope" value="Eukaryota"/>
</dbReference>
<dbReference type="CDD" id="cd18793">
    <property type="entry name" value="SF2_C_SNF"/>
    <property type="match status" value="1"/>
</dbReference>
<dbReference type="InterPro" id="IPR000330">
    <property type="entry name" value="SNF2_N"/>
</dbReference>
<reference evidence="6 7" key="1">
    <citation type="journal article" date="2012" name="PLoS Pathog.">
        <title>Diverse lifestyles and strategies of plant pathogenesis encoded in the genomes of eighteen Dothideomycetes fungi.</title>
        <authorList>
            <person name="Ohm R.A."/>
            <person name="Feau N."/>
            <person name="Henrissat B."/>
            <person name="Schoch C.L."/>
            <person name="Horwitz B.A."/>
            <person name="Barry K.W."/>
            <person name="Condon B.J."/>
            <person name="Copeland A.C."/>
            <person name="Dhillon B."/>
            <person name="Glaser F."/>
            <person name="Hesse C.N."/>
            <person name="Kosti I."/>
            <person name="LaButti K."/>
            <person name="Lindquist E.A."/>
            <person name="Lucas S."/>
            <person name="Salamov A.A."/>
            <person name="Bradshaw R.E."/>
            <person name="Ciuffetti L."/>
            <person name="Hamelin R.C."/>
            <person name="Kema G.H.J."/>
            <person name="Lawrence C."/>
            <person name="Scott J.A."/>
            <person name="Spatafora J.W."/>
            <person name="Turgeon B.G."/>
            <person name="de Wit P.J.G.M."/>
            <person name="Zhong S."/>
            <person name="Goodwin S.B."/>
            <person name="Grigoriev I.V."/>
        </authorList>
    </citation>
    <scope>NUCLEOTIDE SEQUENCE [LARGE SCALE GENOMIC DNA]</scope>
    <source>
        <strain evidence="6 7">UAMH 10762</strain>
    </source>
</reference>
<dbReference type="PANTHER" id="PTHR45626">
    <property type="entry name" value="TRANSCRIPTION TERMINATION FACTOR 2-RELATED"/>
    <property type="match status" value="1"/>
</dbReference>
<dbReference type="Proteomes" id="UP000011761">
    <property type="component" value="Unassembled WGS sequence"/>
</dbReference>
<dbReference type="EMBL" id="KB445557">
    <property type="protein sequence ID" value="EMC95387.1"/>
    <property type="molecule type" value="Genomic_DNA"/>
</dbReference>
<feature type="region of interest" description="Disordered" evidence="4">
    <location>
        <begin position="869"/>
        <end position="932"/>
    </location>
</feature>
<feature type="compositionally biased region" description="Basic and acidic residues" evidence="4">
    <location>
        <begin position="878"/>
        <end position="896"/>
    </location>
</feature>
<evidence type="ECO:0000256" key="3">
    <source>
        <dbReference type="ARBA" id="ARBA00022840"/>
    </source>
</evidence>
<keyword evidence="3" id="KW-0067">ATP-binding</keyword>
<feature type="domain" description="Helicase C-terminal" evidence="5">
    <location>
        <begin position="1013"/>
        <end position="1168"/>
    </location>
</feature>
<dbReference type="eggNOG" id="KOG0298">
    <property type="taxonomic scope" value="Eukaryota"/>
</dbReference>
<keyword evidence="1" id="KW-0547">Nucleotide-binding</keyword>
<evidence type="ECO:0000313" key="6">
    <source>
        <dbReference type="EMBL" id="EMC95387.1"/>
    </source>
</evidence>
<dbReference type="GO" id="GO:0005634">
    <property type="term" value="C:nucleus"/>
    <property type="evidence" value="ECO:0007669"/>
    <property type="project" value="TreeGrafter"/>
</dbReference>
<dbReference type="RefSeq" id="XP_007677358.1">
    <property type="nucleotide sequence ID" value="XM_007679168.1"/>
</dbReference>
<dbReference type="PROSITE" id="PS51194">
    <property type="entry name" value="HELICASE_CTER"/>
    <property type="match status" value="1"/>
</dbReference>
<evidence type="ECO:0000256" key="1">
    <source>
        <dbReference type="ARBA" id="ARBA00022741"/>
    </source>
</evidence>
<feature type="compositionally biased region" description="Low complexity" evidence="4">
    <location>
        <begin position="31"/>
        <end position="40"/>
    </location>
</feature>
<dbReference type="Pfam" id="PF00176">
    <property type="entry name" value="SNF2-rel_dom"/>
    <property type="match status" value="1"/>
</dbReference>
<dbReference type="CDD" id="cd18008">
    <property type="entry name" value="DEXDc_SHPRH-like"/>
    <property type="match status" value="1"/>
</dbReference>